<evidence type="ECO:0000256" key="6">
    <source>
        <dbReference type="ARBA" id="ARBA00023136"/>
    </source>
</evidence>
<keyword evidence="9" id="KW-1185">Reference proteome</keyword>
<keyword evidence="4 7" id="KW-1133">Transmembrane helix</keyword>
<comment type="subcellular location">
    <subcellularLocation>
        <location evidence="7">Cell membrane</location>
        <topology evidence="7">Multi-pass membrane protein</topology>
    </subcellularLocation>
    <subcellularLocation>
        <location evidence="1">Membrane</location>
        <topology evidence="1">Multi-pass membrane protein</topology>
    </subcellularLocation>
</comment>
<gene>
    <name evidence="8" type="primary">tatC_1</name>
    <name evidence="7" type="synonym">tatC</name>
    <name evidence="8" type="ORF">GCM10010170_058930</name>
</gene>
<name>A0ABN3GWD1_9ACTN</name>
<evidence type="ECO:0000256" key="7">
    <source>
        <dbReference type="HAMAP-Rule" id="MF_00902"/>
    </source>
</evidence>
<dbReference type="Pfam" id="PF00902">
    <property type="entry name" value="TatC"/>
    <property type="match status" value="1"/>
</dbReference>
<dbReference type="PANTHER" id="PTHR30371">
    <property type="entry name" value="SEC-INDEPENDENT PROTEIN TRANSLOCASE PROTEIN TATC"/>
    <property type="match status" value="1"/>
</dbReference>
<keyword evidence="5 7" id="KW-0811">Translocation</keyword>
<dbReference type="HAMAP" id="MF_00902">
    <property type="entry name" value="TatC"/>
    <property type="match status" value="1"/>
</dbReference>
<feature type="transmembrane region" description="Helical" evidence="7">
    <location>
        <begin position="36"/>
        <end position="54"/>
    </location>
</feature>
<evidence type="ECO:0000256" key="2">
    <source>
        <dbReference type="ARBA" id="ARBA00022692"/>
    </source>
</evidence>
<reference evidence="8 9" key="1">
    <citation type="journal article" date="2019" name="Int. J. Syst. Evol. Microbiol.">
        <title>The Global Catalogue of Microorganisms (GCM) 10K type strain sequencing project: providing services to taxonomists for standard genome sequencing and annotation.</title>
        <authorList>
            <consortium name="The Broad Institute Genomics Platform"/>
            <consortium name="The Broad Institute Genome Sequencing Center for Infectious Disease"/>
            <person name="Wu L."/>
            <person name="Ma J."/>
        </authorList>
    </citation>
    <scope>NUCLEOTIDE SEQUENCE [LARGE SCALE GENOMIC DNA]</scope>
    <source>
        <strain evidence="8 9">JCM 3272</strain>
    </source>
</reference>
<feature type="transmembrane region" description="Helical" evidence="7">
    <location>
        <begin position="243"/>
        <end position="265"/>
    </location>
</feature>
<keyword evidence="7" id="KW-1003">Cell membrane</keyword>
<feature type="transmembrane region" description="Helical" evidence="7">
    <location>
        <begin position="218"/>
        <end position="237"/>
    </location>
</feature>
<dbReference type="Proteomes" id="UP001501444">
    <property type="component" value="Unassembled WGS sequence"/>
</dbReference>
<keyword evidence="2 7" id="KW-0812">Transmembrane</keyword>
<dbReference type="InterPro" id="IPR002033">
    <property type="entry name" value="TatC"/>
</dbReference>
<feature type="transmembrane region" description="Helical" evidence="7">
    <location>
        <begin position="104"/>
        <end position="125"/>
    </location>
</feature>
<accession>A0ABN3GWD1</accession>
<organism evidence="8 9">
    <name type="scientific">Dactylosporangium salmoneum</name>
    <dbReference type="NCBI Taxonomy" id="53361"/>
    <lineage>
        <taxon>Bacteria</taxon>
        <taxon>Bacillati</taxon>
        <taxon>Actinomycetota</taxon>
        <taxon>Actinomycetes</taxon>
        <taxon>Micromonosporales</taxon>
        <taxon>Micromonosporaceae</taxon>
        <taxon>Dactylosporangium</taxon>
    </lineage>
</organism>
<evidence type="ECO:0000313" key="9">
    <source>
        <dbReference type="Proteomes" id="UP001501444"/>
    </source>
</evidence>
<keyword evidence="7" id="KW-0813">Transport</keyword>
<evidence type="ECO:0000256" key="5">
    <source>
        <dbReference type="ARBA" id="ARBA00023010"/>
    </source>
</evidence>
<keyword evidence="3 7" id="KW-0653">Protein transport</keyword>
<dbReference type="NCBIfam" id="TIGR00945">
    <property type="entry name" value="tatC"/>
    <property type="match status" value="1"/>
</dbReference>
<feature type="transmembrane region" description="Helical" evidence="7">
    <location>
        <begin position="180"/>
        <end position="206"/>
    </location>
</feature>
<proteinExistence type="inferred from homology"/>
<evidence type="ECO:0000256" key="1">
    <source>
        <dbReference type="ARBA" id="ARBA00004141"/>
    </source>
</evidence>
<comment type="caution">
    <text evidence="8">The sequence shown here is derived from an EMBL/GenBank/DDBJ whole genome shotgun (WGS) entry which is preliminary data.</text>
</comment>
<keyword evidence="6 7" id="KW-0472">Membrane</keyword>
<evidence type="ECO:0000256" key="4">
    <source>
        <dbReference type="ARBA" id="ARBA00022989"/>
    </source>
</evidence>
<dbReference type="EMBL" id="BAAARV010000056">
    <property type="protein sequence ID" value="GAA2362665.1"/>
    <property type="molecule type" value="Genomic_DNA"/>
</dbReference>
<evidence type="ECO:0000313" key="8">
    <source>
        <dbReference type="EMBL" id="GAA2362665.1"/>
    </source>
</evidence>
<evidence type="ECO:0000256" key="3">
    <source>
        <dbReference type="ARBA" id="ARBA00022927"/>
    </source>
</evidence>
<dbReference type="PANTHER" id="PTHR30371:SF0">
    <property type="entry name" value="SEC-INDEPENDENT PROTEIN TRANSLOCASE PROTEIN TATC, CHLOROPLASTIC-RELATED"/>
    <property type="match status" value="1"/>
</dbReference>
<comment type="function">
    <text evidence="7">Part of the twin-arginine translocation (Tat) system that transports large folded proteins containing a characteristic twin-arginine motif in their signal peptide across membranes. Together with TatB, TatC is part of a receptor directly interacting with Tat signal peptides.</text>
</comment>
<dbReference type="PRINTS" id="PR01840">
    <property type="entry name" value="TATCFAMILY"/>
</dbReference>
<protein>
    <recommendedName>
        <fullName evidence="7">Sec-independent protein translocase protein TatC</fullName>
    </recommendedName>
</protein>
<comment type="similarity">
    <text evidence="7">Belongs to the TatC family.</text>
</comment>
<comment type="subunit">
    <text evidence="7">The Tat system comprises two distinct complexes: a TatABC complex, containing multiple copies of TatA, TatB and TatC subunits, and a separate TatA complex, containing only TatA subunits. Substrates initially bind to the TatABC complex, which probably triggers association of the separate TatA complex to form the active translocon.</text>
</comment>
<feature type="transmembrane region" description="Helical" evidence="7">
    <location>
        <begin position="137"/>
        <end position="160"/>
    </location>
</feature>
<sequence>MSVLARRRDKQPSNIQHAADGSMALMEHLRELRTRLFRASVAIVLGLIVGYLLHTWVLKILQDPYCQISLKNATAANNGVLPQGWRCEFVALKVTDPLLLTLKISLWSGLIVSSPFWMYQLWAFVAPGLHRSERRWAYVFAGLAAPLFAAGAVLAFIVVSKGLEFLIGFINPNTSIMLEAMAYVDFVTGMMLVFGVAFEFPLGIMLANIAGIASGKRLLGWWRIAVFIFFVFAAIATPTADPFGMTFLALCMSLLYFGAVAFALVNDKRRGRNRPSYANIGDDETSALDDYDVEPVEAAAPVAAPTPLERRFDDIT</sequence>